<accession>A0A318ETK4</accession>
<dbReference type="Proteomes" id="UP000247523">
    <property type="component" value="Unassembled WGS sequence"/>
</dbReference>
<name>A0A318ETK4_9FIRM</name>
<reference evidence="1 2" key="1">
    <citation type="submission" date="2018-05" db="EMBL/GenBank/DDBJ databases">
        <title>Genomic Encyclopedia of Type Strains, Phase IV (KMG-IV): sequencing the most valuable type-strain genomes for metagenomic binning, comparative biology and taxonomic classification.</title>
        <authorList>
            <person name="Goeker M."/>
        </authorList>
    </citation>
    <scope>NUCLEOTIDE SEQUENCE [LARGE SCALE GENOMIC DNA]</scope>
    <source>
        <strain evidence="1 2">DSM 28816</strain>
    </source>
</reference>
<dbReference type="RefSeq" id="WP_170122869.1">
    <property type="nucleotide sequence ID" value="NZ_NOKA02000001.1"/>
</dbReference>
<evidence type="ECO:0000313" key="1">
    <source>
        <dbReference type="EMBL" id="PXV95840.1"/>
    </source>
</evidence>
<sequence length="53" mass="6401">MLKCFVLNQEISEEECKNTIEQSYQNKPIIPKKFKRIVGWKYICKECPNHKNK</sequence>
<proteinExistence type="predicted"/>
<gene>
    <name evidence="1" type="ORF">C8E03_101471</name>
</gene>
<organism evidence="1 2">
    <name type="scientific">Lachnotalea glycerini</name>
    <dbReference type="NCBI Taxonomy" id="1763509"/>
    <lineage>
        <taxon>Bacteria</taxon>
        <taxon>Bacillati</taxon>
        <taxon>Bacillota</taxon>
        <taxon>Clostridia</taxon>
        <taxon>Lachnospirales</taxon>
        <taxon>Lachnospiraceae</taxon>
        <taxon>Lachnotalea</taxon>
    </lineage>
</organism>
<dbReference type="EMBL" id="QICS01000001">
    <property type="protein sequence ID" value="PXV95840.1"/>
    <property type="molecule type" value="Genomic_DNA"/>
</dbReference>
<comment type="caution">
    <text evidence="1">The sequence shown here is derived from an EMBL/GenBank/DDBJ whole genome shotgun (WGS) entry which is preliminary data.</text>
</comment>
<evidence type="ECO:0000313" key="2">
    <source>
        <dbReference type="Proteomes" id="UP000247523"/>
    </source>
</evidence>
<protein>
    <submittedName>
        <fullName evidence="1">Uncharacterized protein</fullName>
    </submittedName>
</protein>
<dbReference type="AlphaFoldDB" id="A0A318ETK4"/>